<comment type="caution">
    <text evidence="9">The sequence shown here is derived from an EMBL/GenBank/DDBJ whole genome shotgun (WGS) entry which is preliminary data.</text>
</comment>
<evidence type="ECO:0000256" key="1">
    <source>
        <dbReference type="ARBA" id="ARBA00022723"/>
    </source>
</evidence>
<comment type="similarity">
    <text evidence="7">Belongs to the RecR family.</text>
</comment>
<dbReference type="Pfam" id="PF02132">
    <property type="entry name" value="RecR_ZnF"/>
    <property type="match status" value="1"/>
</dbReference>
<dbReference type="PROSITE" id="PS50880">
    <property type="entry name" value="TOPRIM"/>
    <property type="match status" value="1"/>
</dbReference>
<evidence type="ECO:0000313" key="10">
    <source>
        <dbReference type="Proteomes" id="UP001430172"/>
    </source>
</evidence>
<reference evidence="9" key="1">
    <citation type="submission" date="2021-02" db="EMBL/GenBank/DDBJ databases">
        <title>Phycicoccus sp. MQZ13P-5T, whole genome shotgun sequence.</title>
        <authorList>
            <person name="Tuo L."/>
        </authorList>
    </citation>
    <scope>NUCLEOTIDE SEQUENCE</scope>
    <source>
        <strain evidence="9">MQZ13P-5</strain>
    </source>
</reference>
<dbReference type="EMBL" id="JAFDVD010000027">
    <property type="protein sequence ID" value="MBM6402567.1"/>
    <property type="molecule type" value="Genomic_DNA"/>
</dbReference>
<dbReference type="Gene3D" id="3.30.60.80">
    <property type="match status" value="1"/>
</dbReference>
<dbReference type="Proteomes" id="UP001430172">
    <property type="component" value="Unassembled WGS sequence"/>
</dbReference>
<dbReference type="SMART" id="SM00493">
    <property type="entry name" value="TOPRIM"/>
    <property type="match status" value="1"/>
</dbReference>
<protein>
    <recommendedName>
        <fullName evidence="7">Recombination protein RecR</fullName>
    </recommendedName>
</protein>
<keyword evidence="1 7" id="KW-0479">Metal-binding</keyword>
<dbReference type="PANTHER" id="PTHR30446">
    <property type="entry name" value="RECOMBINATION PROTEIN RECR"/>
    <property type="match status" value="1"/>
</dbReference>
<dbReference type="Pfam" id="PF21175">
    <property type="entry name" value="RecR_C"/>
    <property type="match status" value="1"/>
</dbReference>
<organism evidence="9 10">
    <name type="scientific">Phycicoccus sonneratiae</name>
    <dbReference type="NCBI Taxonomy" id="2807628"/>
    <lineage>
        <taxon>Bacteria</taxon>
        <taxon>Bacillati</taxon>
        <taxon>Actinomycetota</taxon>
        <taxon>Actinomycetes</taxon>
        <taxon>Micrococcales</taxon>
        <taxon>Intrasporangiaceae</taxon>
        <taxon>Phycicoccus</taxon>
    </lineage>
</organism>
<proteinExistence type="inferred from homology"/>
<dbReference type="InterPro" id="IPR023627">
    <property type="entry name" value="Rcmb_RecR"/>
</dbReference>
<dbReference type="Gene3D" id="1.10.8.420">
    <property type="entry name" value="RecR Domain 1"/>
    <property type="match status" value="1"/>
</dbReference>
<accession>A0ABS2CRQ5</accession>
<dbReference type="Pfam" id="PF21176">
    <property type="entry name" value="RecR_HhH"/>
    <property type="match status" value="1"/>
</dbReference>
<dbReference type="NCBIfam" id="TIGR00615">
    <property type="entry name" value="recR"/>
    <property type="match status" value="1"/>
</dbReference>
<feature type="zinc finger region" description="C4-type" evidence="7">
    <location>
        <begin position="56"/>
        <end position="71"/>
    </location>
</feature>
<keyword evidence="2 7" id="KW-0227">DNA damage</keyword>
<evidence type="ECO:0000256" key="6">
    <source>
        <dbReference type="ARBA" id="ARBA00023204"/>
    </source>
</evidence>
<evidence type="ECO:0000256" key="7">
    <source>
        <dbReference type="HAMAP-Rule" id="MF_00017"/>
    </source>
</evidence>
<feature type="domain" description="Toprim" evidence="8">
    <location>
        <begin position="79"/>
        <end position="175"/>
    </location>
</feature>
<evidence type="ECO:0000256" key="2">
    <source>
        <dbReference type="ARBA" id="ARBA00022763"/>
    </source>
</evidence>
<comment type="function">
    <text evidence="7">May play a role in DNA repair. It seems to be involved in an RecBC-independent recombinational process of DNA repair. It may act with RecF and RecO.</text>
</comment>
<evidence type="ECO:0000256" key="5">
    <source>
        <dbReference type="ARBA" id="ARBA00023172"/>
    </source>
</evidence>
<keyword evidence="5 7" id="KW-0233">DNA recombination</keyword>
<evidence type="ECO:0000259" key="8">
    <source>
        <dbReference type="PROSITE" id="PS50880"/>
    </source>
</evidence>
<dbReference type="PANTHER" id="PTHR30446:SF0">
    <property type="entry name" value="RECOMBINATION PROTEIN RECR"/>
    <property type="match status" value="1"/>
</dbReference>
<evidence type="ECO:0000256" key="4">
    <source>
        <dbReference type="ARBA" id="ARBA00022833"/>
    </source>
</evidence>
<keyword evidence="10" id="KW-1185">Reference proteome</keyword>
<dbReference type="Pfam" id="PF13662">
    <property type="entry name" value="Toprim_4"/>
    <property type="match status" value="1"/>
</dbReference>
<dbReference type="HAMAP" id="MF_00017">
    <property type="entry name" value="RecR"/>
    <property type="match status" value="1"/>
</dbReference>
<dbReference type="InterPro" id="IPR000093">
    <property type="entry name" value="DNA_Rcmb_RecR"/>
</dbReference>
<dbReference type="SUPFAM" id="SSF111304">
    <property type="entry name" value="Recombination protein RecR"/>
    <property type="match status" value="1"/>
</dbReference>
<dbReference type="CDD" id="cd01025">
    <property type="entry name" value="TOPRIM_recR"/>
    <property type="match status" value="1"/>
</dbReference>
<evidence type="ECO:0000313" key="9">
    <source>
        <dbReference type="EMBL" id="MBM6402567.1"/>
    </source>
</evidence>
<dbReference type="InterPro" id="IPR034137">
    <property type="entry name" value="TOPRIM_RecR"/>
</dbReference>
<keyword evidence="4 7" id="KW-0862">Zinc</keyword>
<name>A0ABS2CRQ5_9MICO</name>
<sequence length="200" mass="21820">MYEGAVQDLIDELGRLPGVGPKSAQRIAFHLLQADPADVERLTHALSEVKARVRFCEVCFNVAEAERCRICADPRRDESAICVVEEPKDVVAIERTREFRGRYHVLGGAISPIDGIGPEDLRVRELLARLGDGAVTEVIIATDPNLEGEATASYLSRMLRDIGVPRVTRLASGLPVGGDLEYADEVTLGRAFEGRRLIGA</sequence>
<dbReference type="RefSeq" id="WP_204133034.1">
    <property type="nucleotide sequence ID" value="NZ_JAFDVD010000027.1"/>
</dbReference>
<keyword evidence="6 7" id="KW-0234">DNA repair</keyword>
<dbReference type="InterPro" id="IPR006171">
    <property type="entry name" value="TOPRIM_dom"/>
</dbReference>
<gene>
    <name evidence="7 9" type="primary">recR</name>
    <name evidence="9" type="ORF">JQN70_19410</name>
</gene>
<keyword evidence="3 7" id="KW-0863">Zinc-finger</keyword>
<dbReference type="Gene3D" id="6.10.250.240">
    <property type="match status" value="1"/>
</dbReference>
<dbReference type="InterPro" id="IPR015967">
    <property type="entry name" value="Rcmb_RecR_Znf"/>
</dbReference>
<evidence type="ECO:0000256" key="3">
    <source>
        <dbReference type="ARBA" id="ARBA00022771"/>
    </source>
</evidence>
<dbReference type="PROSITE" id="PS01300">
    <property type="entry name" value="RECR"/>
    <property type="match status" value="1"/>
</dbReference>
<dbReference type="Gene3D" id="3.40.1360.10">
    <property type="match status" value="1"/>
</dbReference>